<evidence type="ECO:0000256" key="2">
    <source>
        <dbReference type="ARBA" id="ARBA00022679"/>
    </source>
</evidence>
<dbReference type="PANTHER" id="PTHR45992:SF11">
    <property type="entry name" value="ALPHA-TYPE PROTEIN KINASE DOMAIN-CONTAINING PROTEIN"/>
    <property type="match status" value="1"/>
</dbReference>
<evidence type="ECO:0000313" key="8">
    <source>
        <dbReference type="Proteomes" id="UP001634394"/>
    </source>
</evidence>
<keyword evidence="2" id="KW-0808">Transferase</keyword>
<gene>
    <name evidence="7" type="ORF">ACJMK2_010683</name>
</gene>
<comment type="caution">
    <text evidence="7">The sequence shown here is derived from an EMBL/GenBank/DDBJ whole genome shotgun (WGS) entry which is preliminary data.</text>
</comment>
<reference evidence="7 8" key="1">
    <citation type="submission" date="2024-11" db="EMBL/GenBank/DDBJ databases">
        <title>Chromosome-level genome assembly of the freshwater bivalve Anodonta woodiana.</title>
        <authorList>
            <person name="Chen X."/>
        </authorList>
    </citation>
    <scope>NUCLEOTIDE SEQUENCE [LARGE SCALE GENOMIC DNA]</scope>
    <source>
        <strain evidence="7">MN2024</strain>
        <tissue evidence="7">Gills</tissue>
    </source>
</reference>
<dbReference type="AlphaFoldDB" id="A0ABD3VHF5"/>
<dbReference type="CDD" id="cd04515">
    <property type="entry name" value="Alpha_kinase"/>
    <property type="match status" value="1"/>
</dbReference>
<feature type="domain" description="Alpha-type protein kinase" evidence="6">
    <location>
        <begin position="1"/>
        <end position="240"/>
    </location>
</feature>
<dbReference type="GO" id="GO:0005524">
    <property type="term" value="F:ATP binding"/>
    <property type="evidence" value="ECO:0007669"/>
    <property type="project" value="UniProtKB-KW"/>
</dbReference>
<dbReference type="EMBL" id="JBJQND010000012">
    <property type="protein sequence ID" value="KAL3860581.1"/>
    <property type="molecule type" value="Genomic_DNA"/>
</dbReference>
<sequence length="388" mass="44411">MGARISVQTFTSTTDKDGHRYYASFDPYPHRQGKSKLAYLGILNGSGPLRGHKCVVKAFRHGSATREDWTVEIDKTRLVKEIADSYNRVIDDRAYKIIVSIPILAEIDEPSDCTCINEVLGKEGRIIRETEYVSLELYLRGPFEDFEFGMADPLDLETPEAFAHYSWFYSQGKHLVSNLQGVKSSSVYYVTGPVIHSENASHGITDKGLHGIKTFFKYHRCNRICQKWPRLGDGVDIRSVRNLISSVEGVMPSAPAIHEDRSMVQSIPPPPYDNIYSMDWRYHIMSEGVENSWFRSNMIGTYHFWGVHMQHMVYPPSLYVPPTYPYPLYYQPSSSQTYPPPYSLARCNENESRIRNSVCLNVSDRELLLDPTDFGDEKVVEESIMTYL</sequence>
<dbReference type="Proteomes" id="UP001634394">
    <property type="component" value="Unassembled WGS sequence"/>
</dbReference>
<dbReference type="Gene3D" id="3.20.200.10">
    <property type="entry name" value="MHCK/EF2 kinase"/>
    <property type="match status" value="1"/>
</dbReference>
<evidence type="ECO:0000313" key="7">
    <source>
        <dbReference type="EMBL" id="KAL3860581.1"/>
    </source>
</evidence>
<dbReference type="GO" id="GO:0004674">
    <property type="term" value="F:protein serine/threonine kinase activity"/>
    <property type="evidence" value="ECO:0007669"/>
    <property type="project" value="UniProtKB-KW"/>
</dbReference>
<keyword evidence="8" id="KW-1185">Reference proteome</keyword>
<proteinExistence type="predicted"/>
<accession>A0ABD3VHF5</accession>
<dbReference type="InterPro" id="IPR051852">
    <property type="entry name" value="Alpha-type_PK"/>
</dbReference>
<keyword evidence="3" id="KW-0547">Nucleotide-binding</keyword>
<dbReference type="InterPro" id="IPR011009">
    <property type="entry name" value="Kinase-like_dom_sf"/>
</dbReference>
<protein>
    <recommendedName>
        <fullName evidence="6">Alpha-type protein kinase domain-containing protein</fullName>
    </recommendedName>
</protein>
<keyword evidence="1" id="KW-0723">Serine/threonine-protein kinase</keyword>
<evidence type="ECO:0000259" key="6">
    <source>
        <dbReference type="PROSITE" id="PS51158"/>
    </source>
</evidence>
<dbReference type="Pfam" id="PF02816">
    <property type="entry name" value="Alpha_kinase"/>
    <property type="match status" value="1"/>
</dbReference>
<evidence type="ECO:0000256" key="3">
    <source>
        <dbReference type="ARBA" id="ARBA00022741"/>
    </source>
</evidence>
<dbReference type="PROSITE" id="PS51158">
    <property type="entry name" value="ALPHA_KINASE"/>
    <property type="match status" value="1"/>
</dbReference>
<dbReference type="InterPro" id="IPR004166">
    <property type="entry name" value="a-kinase_dom"/>
</dbReference>
<organism evidence="7 8">
    <name type="scientific">Sinanodonta woodiana</name>
    <name type="common">Chinese pond mussel</name>
    <name type="synonym">Anodonta woodiana</name>
    <dbReference type="NCBI Taxonomy" id="1069815"/>
    <lineage>
        <taxon>Eukaryota</taxon>
        <taxon>Metazoa</taxon>
        <taxon>Spiralia</taxon>
        <taxon>Lophotrochozoa</taxon>
        <taxon>Mollusca</taxon>
        <taxon>Bivalvia</taxon>
        <taxon>Autobranchia</taxon>
        <taxon>Heteroconchia</taxon>
        <taxon>Palaeoheterodonta</taxon>
        <taxon>Unionida</taxon>
        <taxon>Unionoidea</taxon>
        <taxon>Unionidae</taxon>
        <taxon>Unioninae</taxon>
        <taxon>Sinanodonta</taxon>
    </lineage>
</organism>
<evidence type="ECO:0000256" key="4">
    <source>
        <dbReference type="ARBA" id="ARBA00022777"/>
    </source>
</evidence>
<evidence type="ECO:0000256" key="1">
    <source>
        <dbReference type="ARBA" id="ARBA00022527"/>
    </source>
</evidence>
<evidence type="ECO:0000256" key="5">
    <source>
        <dbReference type="ARBA" id="ARBA00022840"/>
    </source>
</evidence>
<dbReference type="SUPFAM" id="SSF56112">
    <property type="entry name" value="Protein kinase-like (PK-like)"/>
    <property type="match status" value="1"/>
</dbReference>
<dbReference type="PANTHER" id="PTHR45992">
    <property type="entry name" value="EUKARYOTIC ELONGATION FACTOR 2 KINASE-RELATED"/>
    <property type="match status" value="1"/>
</dbReference>
<name>A0ABD3VHF5_SINWO</name>
<dbReference type="SMART" id="SM00811">
    <property type="entry name" value="Alpha_kinase"/>
    <property type="match status" value="1"/>
</dbReference>
<keyword evidence="5" id="KW-0067">ATP-binding</keyword>
<keyword evidence="4" id="KW-0418">Kinase</keyword>